<dbReference type="RefSeq" id="WP_131828590.1">
    <property type="nucleotide sequence ID" value="NZ_CP041150.1"/>
</dbReference>
<evidence type="ECO:0000313" key="2">
    <source>
        <dbReference type="Proteomes" id="UP000317728"/>
    </source>
</evidence>
<evidence type="ECO:0000313" key="1">
    <source>
        <dbReference type="EMBL" id="QDF71537.1"/>
    </source>
</evidence>
<organism evidence="1 2">
    <name type="scientific">Mycobacteroides chelonae</name>
    <name type="common">Mycobacterium chelonae</name>
    <dbReference type="NCBI Taxonomy" id="1774"/>
    <lineage>
        <taxon>Bacteria</taxon>
        <taxon>Bacillati</taxon>
        <taxon>Actinomycetota</taxon>
        <taxon>Actinomycetes</taxon>
        <taxon>Mycobacteriales</taxon>
        <taxon>Mycobacteriaceae</taxon>
        <taxon>Mycobacteroides</taxon>
    </lineage>
</organism>
<dbReference type="AlphaFoldDB" id="A0AB73U482"/>
<dbReference type="EMBL" id="CP041150">
    <property type="protein sequence ID" value="QDF71537.1"/>
    <property type="molecule type" value="Genomic_DNA"/>
</dbReference>
<accession>A0AB73U482</accession>
<dbReference type="Proteomes" id="UP000317728">
    <property type="component" value="Chromosome"/>
</dbReference>
<reference evidence="1 2" key="1">
    <citation type="submission" date="2019-06" db="EMBL/GenBank/DDBJ databases">
        <title>Whole geneome sequnce of Mycobacteroides chelonae M77 isolated from bovine milk from Meghalaya, India.</title>
        <authorList>
            <person name="Vise E."/>
            <person name="Das S."/>
            <person name="Garg A."/>
            <person name="Ghatak S."/>
            <person name="Shakuntala I."/>
            <person name="Milton A.A.P."/>
            <person name="Karam A."/>
            <person name="Sanjukta R."/>
            <person name="Puro K."/>
            <person name="Sen A."/>
        </authorList>
    </citation>
    <scope>NUCLEOTIDE SEQUENCE [LARGE SCALE GENOMIC DNA]</scope>
    <source>
        <strain evidence="1 2">M77</strain>
    </source>
</reference>
<protein>
    <submittedName>
        <fullName evidence="1">Uncharacterized protein</fullName>
    </submittedName>
</protein>
<name>A0AB73U482_MYCCH</name>
<gene>
    <name evidence="1" type="ORF">FJK96_16170</name>
</gene>
<proteinExistence type="predicted"/>
<sequence length="268" mass="29439">MTGVLGAWIYARVFRARHDRSAEDAVAAHRDQADSDMPAAVVHLTQSPIPWVGWLSDEVIDIPPGADPGIDNTRFPGHERAMKASEPHEVNGAELVRSEFSFDLTGTHHTRTKVTRIRAVIDERRPVPMGTVYYAVPQGTLDKDLLAFDLGSPDLDARTQDFYGTPAHAHYLDTKVVDLGQHESIGFRAEVFAPLFGGHDIRYHLEISFTSGPPVAVYNEAGQPFRIVSYPTTAQRAYIAASLDHRVWPGYPTYGGELDGRPAGGVTP</sequence>